<reference evidence="3" key="1">
    <citation type="submission" date="2014-03" db="EMBL/GenBank/DDBJ databases">
        <title>The Genome Sequence of Puccinia striiformis f. sp. tritici PST-78.</title>
        <authorList>
            <consortium name="The Broad Institute Genome Sequencing Platform"/>
            <person name="Cuomo C."/>
            <person name="Hulbert S."/>
            <person name="Chen X."/>
            <person name="Walker B."/>
            <person name="Young S.K."/>
            <person name="Zeng Q."/>
            <person name="Gargeya S."/>
            <person name="Fitzgerald M."/>
            <person name="Haas B."/>
            <person name="Abouelleil A."/>
            <person name="Alvarado L."/>
            <person name="Arachchi H.M."/>
            <person name="Berlin A.M."/>
            <person name="Chapman S.B."/>
            <person name="Goldberg J."/>
            <person name="Griggs A."/>
            <person name="Gujja S."/>
            <person name="Hansen M."/>
            <person name="Howarth C."/>
            <person name="Imamovic A."/>
            <person name="Larimer J."/>
            <person name="McCowan C."/>
            <person name="Montmayeur A."/>
            <person name="Murphy C."/>
            <person name="Neiman D."/>
            <person name="Pearson M."/>
            <person name="Priest M."/>
            <person name="Roberts A."/>
            <person name="Saif S."/>
            <person name="Shea T."/>
            <person name="Sisk P."/>
            <person name="Sykes S."/>
            <person name="Wortman J."/>
            <person name="Nusbaum C."/>
            <person name="Birren B."/>
        </authorList>
    </citation>
    <scope>NUCLEOTIDE SEQUENCE [LARGE SCALE GENOMIC DNA]</scope>
    <source>
        <strain evidence="3">race PST-78</strain>
    </source>
</reference>
<accession>A0A0L0UJH3</accession>
<proteinExistence type="predicted"/>
<comment type="caution">
    <text evidence="2">The sequence shown here is derived from an EMBL/GenBank/DDBJ whole genome shotgun (WGS) entry which is preliminary data.</text>
</comment>
<gene>
    <name evidence="2" type="ORF">PSTG_19460</name>
</gene>
<name>A0A0L0UJH3_9BASI</name>
<feature type="compositionally biased region" description="Acidic residues" evidence="1">
    <location>
        <begin position="85"/>
        <end position="101"/>
    </location>
</feature>
<feature type="non-terminal residue" evidence="2">
    <location>
        <position position="101"/>
    </location>
</feature>
<protein>
    <submittedName>
        <fullName evidence="2">Uncharacterized protein</fullName>
    </submittedName>
</protein>
<organism evidence="2 3">
    <name type="scientific">Puccinia striiformis f. sp. tritici PST-78</name>
    <dbReference type="NCBI Taxonomy" id="1165861"/>
    <lineage>
        <taxon>Eukaryota</taxon>
        <taxon>Fungi</taxon>
        <taxon>Dikarya</taxon>
        <taxon>Basidiomycota</taxon>
        <taxon>Pucciniomycotina</taxon>
        <taxon>Pucciniomycetes</taxon>
        <taxon>Pucciniales</taxon>
        <taxon>Pucciniaceae</taxon>
        <taxon>Puccinia</taxon>
    </lineage>
</organism>
<dbReference type="Proteomes" id="UP000054564">
    <property type="component" value="Unassembled WGS sequence"/>
</dbReference>
<keyword evidence="3" id="KW-1185">Reference proteome</keyword>
<dbReference type="EMBL" id="AJIL01006491">
    <property type="protein sequence ID" value="KNE87161.1"/>
    <property type="molecule type" value="Genomic_DNA"/>
</dbReference>
<dbReference type="AlphaFoldDB" id="A0A0L0UJH3"/>
<sequence length="101" mass="11419">MWMYSGLEDSTRIHPENVSEDTLEKWLMGITGNKDNPRGSRRVIPFDNSHQPDQALIDMYSMPNGVQEKDVKEEASGGESGEEHSDAEEDEESDESTDDEE</sequence>
<evidence type="ECO:0000256" key="1">
    <source>
        <dbReference type="SAM" id="MobiDB-lite"/>
    </source>
</evidence>
<evidence type="ECO:0000313" key="3">
    <source>
        <dbReference type="Proteomes" id="UP000054564"/>
    </source>
</evidence>
<feature type="region of interest" description="Disordered" evidence="1">
    <location>
        <begin position="30"/>
        <end position="101"/>
    </location>
</feature>
<evidence type="ECO:0000313" key="2">
    <source>
        <dbReference type="EMBL" id="KNE87161.1"/>
    </source>
</evidence>